<evidence type="ECO:0000313" key="6">
    <source>
        <dbReference type="Proteomes" id="UP000593892"/>
    </source>
</evidence>
<keyword evidence="1 3" id="KW-0732">Signal</keyword>
<keyword evidence="2" id="KW-1015">Disulfide bond</keyword>
<evidence type="ECO:0000256" key="1">
    <source>
        <dbReference type="ARBA" id="ARBA00022729"/>
    </source>
</evidence>
<dbReference type="InterPro" id="IPR036909">
    <property type="entry name" value="Cyt_c-like_dom_sf"/>
</dbReference>
<dbReference type="InterPro" id="IPR011444">
    <property type="entry name" value="DUF1549"/>
</dbReference>
<dbReference type="SUPFAM" id="SSF49899">
    <property type="entry name" value="Concanavalin A-like lectins/glucanases"/>
    <property type="match status" value="1"/>
</dbReference>
<name>A0A7S7NUD2_PALFE</name>
<dbReference type="Pfam" id="PF07583">
    <property type="entry name" value="PSCyt2"/>
    <property type="match status" value="1"/>
</dbReference>
<organism evidence="5 6">
    <name type="scientific">Paludibaculum fermentans</name>
    <dbReference type="NCBI Taxonomy" id="1473598"/>
    <lineage>
        <taxon>Bacteria</taxon>
        <taxon>Pseudomonadati</taxon>
        <taxon>Acidobacteriota</taxon>
        <taxon>Terriglobia</taxon>
        <taxon>Bryobacterales</taxon>
        <taxon>Bryobacteraceae</taxon>
        <taxon>Paludibaculum</taxon>
    </lineage>
</organism>
<dbReference type="KEGG" id="pfer:IRI77_08545"/>
<feature type="domain" description="LamG-like jellyroll fold" evidence="4">
    <location>
        <begin position="471"/>
        <end position="610"/>
    </location>
</feature>
<evidence type="ECO:0000259" key="4">
    <source>
        <dbReference type="SMART" id="SM00560"/>
    </source>
</evidence>
<dbReference type="Gene3D" id="2.60.120.200">
    <property type="match status" value="1"/>
</dbReference>
<dbReference type="Pfam" id="PF07587">
    <property type="entry name" value="PSD1"/>
    <property type="match status" value="1"/>
</dbReference>
<dbReference type="Proteomes" id="UP000593892">
    <property type="component" value="Chromosome"/>
</dbReference>
<sequence>MTRTVCVIALLWAAGAHAATPPKPVDFQKEVRPILSDACFHCHGNDRTTRMAGLRLDTREGAFSQRKNGTVIVPKNPKASLLLQRINNPIAAKRMPPEYSHKTLTAEQKETLQRWIEQGAEWKEHWAYSAPVKVDLPAVKNTGWVRNPIDQFVLAKLEAQGLAPAQEANKRTLIRRLALDLTGLPPKPEEVEAFVEDSSPNAYEKLVDKYLGSPRWGEHRARYWLDAARYGDTHGIHIDNYREIWPYRDWVIQAFNANMPFDRFTKEQLAGDLLPNPTLEQKIATGFQRCNVTTNEAGIIIDEYDAIYAKDRADTIGAVYLGLTVGCATCHDHKFDPIPSKDFYALGAFFRNTTQNIMDGNISDTPPIVVVPKEEDRPRWDAIRGREAQLVEQLTNRRQALTGSAQPGPSKARLAVEPNGAIQVQSEGAAINMPFAKGLSLGGSPWPGRTALHFGPNSQLELSPVPLDVKDPFTLSAWFYYPQGESTYTIAAQLDTKEKNRGWMLFVSGRVVGMRFYGDEGKSMEVRGGHLDQVIPGTWNHLVMAYDGTGAALGVRFFLNQKEIGTQRDAGATINGSFKADVPLKLGNPKRDEDGAIADFRIFNQALSLQEASLLNPGEPASLALFNRLNEDTVYQAASKELHDLDMERRAIRKRDAISLVMEERNDQKPFAHVLYRGMYDQPRAKVDANTPSVLPPMLSSMPHNRLGLAEWLMSPENPLTARVTVNRFWQQLFGDGIVKTAEDFGSQGEGPVNQALLDWMAVEFRDNGWDVKKFFKLLVTSSTYRQAAVTTPEKLEKDPENRLLSRGSRYRMEGEMIRDYALAASGLLTPTIGGPSVRPYQPSGVWEAVAMDGSNTRNYKEDSGDKLYRRSLYTFWKRSAPPASMEIFNAPTRETCTVRRERTNTPLQALVTMNDPQFVEAARALATRAMESAKSDVDRQLSYVALNLLDRPFSNNEIAVVKASYKEFLKYYDTKPADATKLVHVGASKADPAVPVVELAALTMVTNQLMNLDEVLTK</sequence>
<accession>A0A7S7NUD2</accession>
<evidence type="ECO:0000256" key="2">
    <source>
        <dbReference type="ARBA" id="ARBA00023157"/>
    </source>
</evidence>
<dbReference type="Pfam" id="PF13385">
    <property type="entry name" value="Laminin_G_3"/>
    <property type="match status" value="1"/>
</dbReference>
<dbReference type="AlphaFoldDB" id="A0A7S7NUD2"/>
<dbReference type="SUPFAM" id="SSF46626">
    <property type="entry name" value="Cytochrome c"/>
    <property type="match status" value="1"/>
</dbReference>
<keyword evidence="6" id="KW-1185">Reference proteome</keyword>
<reference evidence="5 6" key="1">
    <citation type="submission" date="2020-10" db="EMBL/GenBank/DDBJ databases">
        <title>Complete genome sequence of Paludibaculum fermentans P105T, a facultatively anaerobic acidobacterium capable of dissimilatory Fe(III) reduction.</title>
        <authorList>
            <person name="Dedysh S.N."/>
            <person name="Beletsky A.V."/>
            <person name="Kulichevskaya I.S."/>
            <person name="Mardanov A.V."/>
            <person name="Ravin N.V."/>
        </authorList>
    </citation>
    <scope>NUCLEOTIDE SEQUENCE [LARGE SCALE GENOMIC DNA]</scope>
    <source>
        <strain evidence="5 6">P105</strain>
    </source>
</reference>
<dbReference type="InterPro" id="IPR022655">
    <property type="entry name" value="DUF1553"/>
</dbReference>
<protein>
    <submittedName>
        <fullName evidence="5">DUF1553 domain-containing protein</fullName>
    </submittedName>
</protein>
<feature type="chain" id="PRO_5032763907" evidence="3">
    <location>
        <begin position="19"/>
        <end position="1019"/>
    </location>
</feature>
<dbReference type="PANTHER" id="PTHR35889:SF3">
    <property type="entry name" value="F-BOX DOMAIN-CONTAINING PROTEIN"/>
    <property type="match status" value="1"/>
</dbReference>
<dbReference type="RefSeq" id="WP_194451653.1">
    <property type="nucleotide sequence ID" value="NZ_CP063849.1"/>
</dbReference>
<proteinExistence type="predicted"/>
<dbReference type="InterPro" id="IPR006558">
    <property type="entry name" value="LamG-like"/>
</dbReference>
<dbReference type="SMART" id="SM00560">
    <property type="entry name" value="LamGL"/>
    <property type="match status" value="1"/>
</dbReference>
<dbReference type="InterPro" id="IPR011429">
    <property type="entry name" value="Cyt_c_Planctomycete-type"/>
</dbReference>
<feature type="signal peptide" evidence="3">
    <location>
        <begin position="1"/>
        <end position="18"/>
    </location>
</feature>
<gene>
    <name evidence="5" type="ORF">IRI77_08545</name>
</gene>
<dbReference type="EMBL" id="CP063849">
    <property type="protein sequence ID" value="QOY89990.1"/>
    <property type="molecule type" value="Genomic_DNA"/>
</dbReference>
<dbReference type="Pfam" id="PF07635">
    <property type="entry name" value="PSCyt1"/>
    <property type="match status" value="1"/>
</dbReference>
<evidence type="ECO:0000313" key="5">
    <source>
        <dbReference type="EMBL" id="QOY89990.1"/>
    </source>
</evidence>
<dbReference type="GO" id="GO:0009055">
    <property type="term" value="F:electron transfer activity"/>
    <property type="evidence" value="ECO:0007669"/>
    <property type="project" value="InterPro"/>
</dbReference>
<dbReference type="InterPro" id="IPR013320">
    <property type="entry name" value="ConA-like_dom_sf"/>
</dbReference>
<evidence type="ECO:0000256" key="3">
    <source>
        <dbReference type="SAM" id="SignalP"/>
    </source>
</evidence>
<dbReference type="PANTHER" id="PTHR35889">
    <property type="entry name" value="CYCLOINULO-OLIGOSACCHARIDE FRUCTANOTRANSFERASE-RELATED"/>
    <property type="match status" value="1"/>
</dbReference>
<dbReference type="GO" id="GO:0020037">
    <property type="term" value="F:heme binding"/>
    <property type="evidence" value="ECO:0007669"/>
    <property type="project" value="InterPro"/>
</dbReference>